<keyword evidence="2" id="KW-1185">Reference proteome</keyword>
<organism evidence="1 2">
    <name type="scientific">Knipowitschia caucasica</name>
    <name type="common">Caucasian dwarf goby</name>
    <name type="synonym">Pomatoschistus caucasicus</name>
    <dbReference type="NCBI Taxonomy" id="637954"/>
    <lineage>
        <taxon>Eukaryota</taxon>
        <taxon>Metazoa</taxon>
        <taxon>Chordata</taxon>
        <taxon>Craniata</taxon>
        <taxon>Vertebrata</taxon>
        <taxon>Euteleostomi</taxon>
        <taxon>Actinopterygii</taxon>
        <taxon>Neopterygii</taxon>
        <taxon>Teleostei</taxon>
        <taxon>Neoteleostei</taxon>
        <taxon>Acanthomorphata</taxon>
        <taxon>Gobiaria</taxon>
        <taxon>Gobiiformes</taxon>
        <taxon>Gobioidei</taxon>
        <taxon>Gobiidae</taxon>
        <taxon>Gobiinae</taxon>
        <taxon>Knipowitschia</taxon>
    </lineage>
</organism>
<gene>
    <name evidence="1" type="ORF">KC01_LOCUS26252</name>
</gene>
<name>A0AAV2L607_KNICA</name>
<protein>
    <submittedName>
        <fullName evidence="1">Uncharacterized protein</fullName>
    </submittedName>
</protein>
<evidence type="ECO:0000313" key="2">
    <source>
        <dbReference type="Proteomes" id="UP001497482"/>
    </source>
</evidence>
<proteinExistence type="predicted"/>
<reference evidence="1 2" key="1">
    <citation type="submission" date="2024-04" db="EMBL/GenBank/DDBJ databases">
        <authorList>
            <person name="Waldvogel A.-M."/>
            <person name="Schoenle A."/>
        </authorList>
    </citation>
    <scope>NUCLEOTIDE SEQUENCE [LARGE SCALE GENOMIC DNA]</scope>
</reference>
<evidence type="ECO:0000313" key="1">
    <source>
        <dbReference type="EMBL" id="CAL1597767.1"/>
    </source>
</evidence>
<dbReference type="AlphaFoldDB" id="A0AAV2L607"/>
<accession>A0AAV2L607</accession>
<sequence length="94" mass="10267">MGSIRCVAWADYLCALEYPVGRLGDNAFLEVMVYVSEGVVCRGGLDEGRSEDALGRLEEPTALSRAAAREWVIGRGCQSLRRGRESGLEMILMA</sequence>
<dbReference type="Proteomes" id="UP001497482">
    <property type="component" value="Chromosome 22"/>
</dbReference>
<dbReference type="EMBL" id="OZ035844">
    <property type="protein sequence ID" value="CAL1597767.1"/>
    <property type="molecule type" value="Genomic_DNA"/>
</dbReference>